<gene>
    <name evidence="1" type="ORF">UW82_C0013G0011</name>
</gene>
<dbReference type="Proteomes" id="UP000034504">
    <property type="component" value="Unassembled WGS sequence"/>
</dbReference>
<evidence type="ECO:0000313" key="1">
    <source>
        <dbReference type="EMBL" id="KKT84689.1"/>
    </source>
</evidence>
<protein>
    <submittedName>
        <fullName evidence="1">Uncharacterized protein</fullName>
    </submittedName>
</protein>
<proteinExistence type="predicted"/>
<dbReference type="EMBL" id="LCJU01000013">
    <property type="protein sequence ID" value="KKT84689.1"/>
    <property type="molecule type" value="Genomic_DNA"/>
</dbReference>
<reference evidence="1 2" key="1">
    <citation type="journal article" date="2015" name="Nature">
        <title>rRNA introns, odd ribosomes, and small enigmatic genomes across a large radiation of phyla.</title>
        <authorList>
            <person name="Brown C.T."/>
            <person name="Hug L.A."/>
            <person name="Thomas B.C."/>
            <person name="Sharon I."/>
            <person name="Castelle C.J."/>
            <person name="Singh A."/>
            <person name="Wilkins M.J."/>
            <person name="Williams K.H."/>
            <person name="Banfield J.F."/>
        </authorList>
    </citation>
    <scope>NUCLEOTIDE SEQUENCE [LARGE SCALE GENOMIC DNA]</scope>
</reference>
<evidence type="ECO:0000313" key="2">
    <source>
        <dbReference type="Proteomes" id="UP000034504"/>
    </source>
</evidence>
<name>A0A0G1NKH8_UNCKA</name>
<organism evidence="1 2">
    <name type="scientific">candidate division WWE3 bacterium GW2011_GWC2_44_9</name>
    <dbReference type="NCBI Taxonomy" id="1619125"/>
    <lineage>
        <taxon>Bacteria</taxon>
        <taxon>Katanobacteria</taxon>
    </lineage>
</organism>
<accession>A0A0G1NKH8</accession>
<comment type="caution">
    <text evidence="1">The sequence shown here is derived from an EMBL/GenBank/DDBJ whole genome shotgun (WGS) entry which is preliminary data.</text>
</comment>
<sequence length="53" mass="5896">MLMNTDRVVYRALDGVPVLRELFHTCTIIGLVILVRKGVVAAVDLIVSYQVPK</sequence>
<dbReference type="AlphaFoldDB" id="A0A0G1NKH8"/>